<dbReference type="FunFam" id="3.10.580.10:FF:000002">
    <property type="entry name" value="Magnesium/cobalt efflux protein CorC"/>
    <property type="match status" value="1"/>
</dbReference>
<evidence type="ECO:0000256" key="2">
    <source>
        <dbReference type="ARBA" id="ARBA00006337"/>
    </source>
</evidence>
<dbReference type="Gene3D" id="3.10.580.10">
    <property type="entry name" value="CBS-domain"/>
    <property type="match status" value="1"/>
</dbReference>
<dbReference type="Pfam" id="PF03471">
    <property type="entry name" value="CorC_HlyC"/>
    <property type="match status" value="1"/>
</dbReference>
<evidence type="ECO:0000256" key="9">
    <source>
        <dbReference type="PROSITE-ProRule" id="PRU00703"/>
    </source>
</evidence>
<dbReference type="EMBL" id="FUHU01000026">
    <property type="protein sequence ID" value="SJM57507.1"/>
    <property type="molecule type" value="Genomic_DNA"/>
</dbReference>
<dbReference type="AlphaFoldDB" id="A0A1R4FNZ7"/>
<keyword evidence="8 10" id="KW-0472">Membrane</keyword>
<gene>
    <name evidence="12" type="ORF">CZ674_05540</name>
</gene>
<evidence type="ECO:0000313" key="12">
    <source>
        <dbReference type="EMBL" id="SJM57507.1"/>
    </source>
</evidence>
<keyword evidence="4 10" id="KW-0812">Transmembrane</keyword>
<dbReference type="RefSeq" id="WP_086991551.1">
    <property type="nucleotide sequence ID" value="NZ_FUHU01000026.1"/>
</dbReference>
<evidence type="ECO:0000256" key="10">
    <source>
        <dbReference type="SAM" id="Phobius"/>
    </source>
</evidence>
<comment type="subcellular location">
    <subcellularLocation>
        <location evidence="1">Cell membrane</location>
        <topology evidence="1">Multi-pass membrane protein</topology>
    </subcellularLocation>
</comment>
<evidence type="ECO:0000256" key="1">
    <source>
        <dbReference type="ARBA" id="ARBA00004651"/>
    </source>
</evidence>
<evidence type="ECO:0000256" key="5">
    <source>
        <dbReference type="ARBA" id="ARBA00022737"/>
    </source>
</evidence>
<dbReference type="Proteomes" id="UP000195787">
    <property type="component" value="Unassembled WGS sequence"/>
</dbReference>
<feature type="domain" description="CBS" evidence="11">
    <location>
        <begin position="204"/>
        <end position="266"/>
    </location>
</feature>
<keyword evidence="7 9" id="KW-0129">CBS domain</keyword>
<dbReference type="InterPro" id="IPR016169">
    <property type="entry name" value="FAD-bd_PCMH_sub2"/>
</dbReference>
<dbReference type="Pfam" id="PF01595">
    <property type="entry name" value="CNNM"/>
    <property type="match status" value="1"/>
</dbReference>
<dbReference type="GO" id="GO:0050660">
    <property type="term" value="F:flavin adenine dinucleotide binding"/>
    <property type="evidence" value="ECO:0007669"/>
    <property type="project" value="InterPro"/>
</dbReference>
<comment type="similarity">
    <text evidence="2">Belongs to the UPF0053 family.</text>
</comment>
<protein>
    <submittedName>
        <fullName evidence="12">Magnesium and cobalt efflux protein CorC</fullName>
    </submittedName>
</protein>
<dbReference type="InterPro" id="IPR046342">
    <property type="entry name" value="CBS_dom_sf"/>
</dbReference>
<dbReference type="SUPFAM" id="SSF56176">
    <property type="entry name" value="FAD-binding/transporter-associated domain-like"/>
    <property type="match status" value="1"/>
</dbReference>
<keyword evidence="5" id="KW-0677">Repeat</keyword>
<keyword evidence="6 10" id="KW-1133">Transmembrane helix</keyword>
<dbReference type="OrthoDB" id="110231at2"/>
<accession>A0A1R4FNZ7</accession>
<organism evidence="12 13">
    <name type="scientific">Agrococcus casei LMG 22410</name>
    <dbReference type="NCBI Taxonomy" id="1255656"/>
    <lineage>
        <taxon>Bacteria</taxon>
        <taxon>Bacillati</taxon>
        <taxon>Actinomycetota</taxon>
        <taxon>Actinomycetes</taxon>
        <taxon>Micrococcales</taxon>
        <taxon>Microbacteriaceae</taxon>
        <taxon>Agrococcus</taxon>
    </lineage>
</organism>
<dbReference type="SMART" id="SM01091">
    <property type="entry name" value="CorC_HlyC"/>
    <property type="match status" value="1"/>
</dbReference>
<dbReference type="GO" id="GO:0005886">
    <property type="term" value="C:plasma membrane"/>
    <property type="evidence" value="ECO:0007669"/>
    <property type="project" value="UniProtKB-SubCell"/>
</dbReference>
<evidence type="ECO:0000256" key="3">
    <source>
        <dbReference type="ARBA" id="ARBA00022475"/>
    </source>
</evidence>
<evidence type="ECO:0000256" key="4">
    <source>
        <dbReference type="ARBA" id="ARBA00022692"/>
    </source>
</evidence>
<evidence type="ECO:0000256" key="8">
    <source>
        <dbReference type="ARBA" id="ARBA00023136"/>
    </source>
</evidence>
<dbReference type="SMART" id="SM00116">
    <property type="entry name" value="CBS"/>
    <property type="match status" value="2"/>
</dbReference>
<feature type="domain" description="CBS" evidence="11">
    <location>
        <begin position="270"/>
        <end position="327"/>
    </location>
</feature>
<dbReference type="GeneID" id="303172673"/>
<dbReference type="PROSITE" id="PS51371">
    <property type="entry name" value="CBS"/>
    <property type="match status" value="2"/>
</dbReference>
<dbReference type="InterPro" id="IPR005170">
    <property type="entry name" value="Transptr-assoc_dom"/>
</dbReference>
<evidence type="ECO:0000259" key="11">
    <source>
        <dbReference type="PROSITE" id="PS51371"/>
    </source>
</evidence>
<dbReference type="InterPro" id="IPR044751">
    <property type="entry name" value="Ion_transp-like_CBS"/>
</dbReference>
<dbReference type="InterPro" id="IPR002550">
    <property type="entry name" value="CNNM"/>
</dbReference>
<dbReference type="PANTHER" id="PTHR22777:SF32">
    <property type="entry name" value="UPF0053 INNER MEMBRANE PROTEIN YFJD"/>
    <property type="match status" value="1"/>
</dbReference>
<evidence type="ECO:0000256" key="6">
    <source>
        <dbReference type="ARBA" id="ARBA00022989"/>
    </source>
</evidence>
<dbReference type="Pfam" id="PF00571">
    <property type="entry name" value="CBS"/>
    <property type="match status" value="2"/>
</dbReference>
<dbReference type="SUPFAM" id="SSF54631">
    <property type="entry name" value="CBS-domain pair"/>
    <property type="match status" value="1"/>
</dbReference>
<sequence>MLETLFFVIAALLIALAAWLAACDAAMSVVSRSDLARLSEQSPRRGEQLNRIGESLTVHIMSVTFARVLSETLAAILVTLAIDSLVGDWWWTLLLAGLVMVLSSFVLVGSSPRAVGRTRPEQLLRFSAPLIRTTRTILGPLAQLIMAAGEKVTPGHQRQHAFANESQLLSMVDEATSRDLIEEDERELIHSVFEFGETTVREVMIPRPDVVWIDGDVDADSALKVFLEHGLSRMPVVGESSDDILGILYLRDVVKSRVWRPEEHETAHHLARPAHWMPESKKADDALTELRVQQVHVAMVVDEYGSTAGLVTLEDLVEELVGEIEDEYDRAEEEIRLISHGVVEVSSRTDIEDLGEAFDLELDDEDVDTVGGLVQKLLGRMAEVGDVVRSDGLSFEVLRLDGKGRHVGRIRVEHEETR</sequence>
<reference evidence="12 13" key="1">
    <citation type="submission" date="2017-02" db="EMBL/GenBank/DDBJ databases">
        <authorList>
            <person name="Peterson S.W."/>
        </authorList>
    </citation>
    <scope>NUCLEOTIDE SEQUENCE [LARGE SCALE GENOMIC DNA]</scope>
    <source>
        <strain evidence="12 13">LMG 22410</strain>
    </source>
</reference>
<name>A0A1R4FNZ7_9MICO</name>
<evidence type="ECO:0000313" key="13">
    <source>
        <dbReference type="Proteomes" id="UP000195787"/>
    </source>
</evidence>
<dbReference type="InterPro" id="IPR036318">
    <property type="entry name" value="FAD-bd_PCMH-like_sf"/>
</dbReference>
<keyword evidence="13" id="KW-1185">Reference proteome</keyword>
<keyword evidence="3" id="KW-1003">Cell membrane</keyword>
<evidence type="ECO:0000256" key="7">
    <source>
        <dbReference type="ARBA" id="ARBA00023122"/>
    </source>
</evidence>
<proteinExistence type="inferred from homology"/>
<dbReference type="Gene3D" id="3.30.465.10">
    <property type="match status" value="1"/>
</dbReference>
<dbReference type="CDD" id="cd04590">
    <property type="entry name" value="CBS_pair_CorC_HlyC_assoc"/>
    <property type="match status" value="1"/>
</dbReference>
<dbReference type="InterPro" id="IPR000644">
    <property type="entry name" value="CBS_dom"/>
</dbReference>
<dbReference type="PANTHER" id="PTHR22777">
    <property type="entry name" value="HEMOLYSIN-RELATED"/>
    <property type="match status" value="1"/>
</dbReference>
<feature type="transmembrane region" description="Helical" evidence="10">
    <location>
        <begin position="89"/>
        <end position="109"/>
    </location>
</feature>